<protein>
    <recommendedName>
        <fullName evidence="3">Cyclophilin-like superfamily protein</fullName>
    </recommendedName>
</protein>
<dbReference type="InterPro" id="IPR024532">
    <property type="entry name" value="DUF3830"/>
</dbReference>
<dbReference type="OrthoDB" id="2082589at2"/>
<dbReference type="Gene3D" id="2.40.100.20">
    <property type="match status" value="1"/>
</dbReference>
<accession>A0A1I6QZ40</accession>
<evidence type="ECO:0000313" key="1">
    <source>
        <dbReference type="EMBL" id="SFS57674.1"/>
    </source>
</evidence>
<dbReference type="RefSeq" id="WP_092420324.1">
    <property type="nucleotide sequence ID" value="NZ_FNCL01000001.1"/>
</dbReference>
<reference evidence="2" key="1">
    <citation type="submission" date="2016-10" db="EMBL/GenBank/DDBJ databases">
        <authorList>
            <person name="Varghese N."/>
            <person name="Submissions S."/>
        </authorList>
    </citation>
    <scope>NUCLEOTIDE SEQUENCE [LARGE SCALE GENOMIC DNA]</scope>
    <source>
        <strain evidence="2">DSM 26894</strain>
    </source>
</reference>
<sequence>MTKLKVTIAGIEFDARFEEAAAPKTVAAFRAQMPYKSQVVHVRWSGEGVWIPLGETDFGVDYENHTSYPAPGQFILYPGGISETEILLAYGGVHFASKMGQLAGNHFMTLTSNLDKLAEIGPKVLWEGAQEILFEEV</sequence>
<evidence type="ECO:0000313" key="2">
    <source>
        <dbReference type="Proteomes" id="UP000199392"/>
    </source>
</evidence>
<dbReference type="Proteomes" id="UP000199392">
    <property type="component" value="Unassembled WGS sequence"/>
</dbReference>
<organism evidence="1 2">
    <name type="scientific">Alloyangia pacifica</name>
    <dbReference type="NCBI Taxonomy" id="311180"/>
    <lineage>
        <taxon>Bacteria</taxon>
        <taxon>Pseudomonadati</taxon>
        <taxon>Pseudomonadota</taxon>
        <taxon>Alphaproteobacteria</taxon>
        <taxon>Rhodobacterales</taxon>
        <taxon>Roseobacteraceae</taxon>
        <taxon>Alloyangia</taxon>
    </lineage>
</organism>
<dbReference type="STRING" id="311180.SAMN04488050_102526"/>
<gene>
    <name evidence="1" type="ORF">SAMN04488050_102526</name>
</gene>
<dbReference type="AlphaFoldDB" id="A0A1I6QZ40"/>
<evidence type="ECO:0008006" key="3">
    <source>
        <dbReference type="Google" id="ProtNLM"/>
    </source>
</evidence>
<keyword evidence="2" id="KW-1185">Reference proteome</keyword>
<name>A0A1I6QZ40_9RHOB</name>
<dbReference type="Pfam" id="PF12903">
    <property type="entry name" value="DUF3830"/>
    <property type="match status" value="1"/>
</dbReference>
<proteinExistence type="predicted"/>
<dbReference type="EMBL" id="FOZW01000002">
    <property type="protein sequence ID" value="SFS57674.1"/>
    <property type="molecule type" value="Genomic_DNA"/>
</dbReference>